<dbReference type="SUPFAM" id="SSF81606">
    <property type="entry name" value="PP2C-like"/>
    <property type="match status" value="1"/>
</dbReference>
<dbReference type="SMART" id="SM00448">
    <property type="entry name" value="REC"/>
    <property type="match status" value="1"/>
</dbReference>
<feature type="modified residue" description="4-aspartylphosphate" evidence="2">
    <location>
        <position position="58"/>
    </location>
</feature>
<keyword evidence="1" id="KW-0378">Hydrolase</keyword>
<dbReference type="Pfam" id="PF07228">
    <property type="entry name" value="SpoIIE"/>
    <property type="match status" value="1"/>
</dbReference>
<dbReference type="PANTHER" id="PTHR43156">
    <property type="entry name" value="STAGE II SPORULATION PROTEIN E-RELATED"/>
    <property type="match status" value="1"/>
</dbReference>
<dbReference type="InterPro" id="IPR036457">
    <property type="entry name" value="PPM-type-like_dom_sf"/>
</dbReference>
<evidence type="ECO:0000256" key="1">
    <source>
        <dbReference type="ARBA" id="ARBA00022801"/>
    </source>
</evidence>
<dbReference type="InterPro" id="IPR011006">
    <property type="entry name" value="CheY-like_superfamily"/>
</dbReference>
<dbReference type="SUPFAM" id="SSF52172">
    <property type="entry name" value="CheY-like"/>
    <property type="match status" value="1"/>
</dbReference>
<keyword evidence="5" id="KW-1185">Reference proteome</keyword>
<evidence type="ECO:0000313" key="5">
    <source>
        <dbReference type="Proteomes" id="UP000261811"/>
    </source>
</evidence>
<dbReference type="SMART" id="SM00331">
    <property type="entry name" value="PP2C_SIG"/>
    <property type="match status" value="1"/>
</dbReference>
<dbReference type="GO" id="GO:0016791">
    <property type="term" value="F:phosphatase activity"/>
    <property type="evidence" value="ECO:0007669"/>
    <property type="project" value="TreeGrafter"/>
</dbReference>
<organism evidence="4 5">
    <name type="scientific">Actinomadura logoneensis</name>
    <dbReference type="NCBI Taxonomy" id="2293572"/>
    <lineage>
        <taxon>Bacteria</taxon>
        <taxon>Bacillati</taxon>
        <taxon>Actinomycetota</taxon>
        <taxon>Actinomycetes</taxon>
        <taxon>Streptosporangiales</taxon>
        <taxon>Thermomonosporaceae</taxon>
        <taxon>Actinomadura</taxon>
    </lineage>
</organism>
<dbReference type="PROSITE" id="PS50110">
    <property type="entry name" value="RESPONSE_REGULATORY"/>
    <property type="match status" value="1"/>
</dbReference>
<keyword evidence="2" id="KW-0597">Phosphoprotein</keyword>
<dbReference type="Pfam" id="PF00072">
    <property type="entry name" value="Response_reg"/>
    <property type="match status" value="1"/>
</dbReference>
<dbReference type="InterPro" id="IPR052016">
    <property type="entry name" value="Bact_Sigma-Reg"/>
</dbReference>
<dbReference type="RefSeq" id="WP_117358845.1">
    <property type="nucleotide sequence ID" value="NZ_QURH01000312.1"/>
</dbReference>
<dbReference type="Gene3D" id="3.60.40.10">
    <property type="entry name" value="PPM-type phosphatase domain"/>
    <property type="match status" value="1"/>
</dbReference>
<accession>A0A372JJM6</accession>
<protein>
    <submittedName>
        <fullName evidence="4">Response regulator</fullName>
    </submittedName>
</protein>
<proteinExistence type="predicted"/>
<dbReference type="InterPro" id="IPR001789">
    <property type="entry name" value="Sig_transdc_resp-reg_receiver"/>
</dbReference>
<feature type="domain" description="Response regulatory" evidence="3">
    <location>
        <begin position="9"/>
        <end position="126"/>
    </location>
</feature>
<reference evidence="4 5" key="1">
    <citation type="submission" date="2018-08" db="EMBL/GenBank/DDBJ databases">
        <title>Actinomadura jelena sp. nov., a novel Actinomycete isolated from soil in Chad.</title>
        <authorList>
            <person name="Shi L."/>
        </authorList>
    </citation>
    <scope>NUCLEOTIDE SEQUENCE [LARGE SCALE GENOMIC DNA]</scope>
    <source>
        <strain evidence="4 5">NEAU-G17</strain>
    </source>
</reference>
<dbReference type="OrthoDB" id="7943561at2"/>
<evidence type="ECO:0000313" key="4">
    <source>
        <dbReference type="EMBL" id="RFU40054.1"/>
    </source>
</evidence>
<evidence type="ECO:0000256" key="2">
    <source>
        <dbReference type="PROSITE-ProRule" id="PRU00169"/>
    </source>
</evidence>
<evidence type="ECO:0000259" key="3">
    <source>
        <dbReference type="PROSITE" id="PS50110"/>
    </source>
</evidence>
<sequence length="526" mass="57191">MNPTEPPTTTLVVDDNDTKRYIIGSWLRRAGHTVVEAASAAEAWELLAEREVDLVILDVRLPDANGMEVCEQIKARPATASLPVIHISATAVEVADRTDGLQRGADAYMTDPIDPGEFIATAKAVLRYYRARRRAERIAERLAAFTRTSLAINAAQTFDELGAATVRGAVDIFAEPAAVYILPPDGRARRSINYGHGPSSRQASPGLPARLAEMSGLDDLTGTRVARIPPLEWLEILPDSTPTSDVLLVTSRIKRGRPPVGIAIQCPDHSDEDDVNLLRQLGQTLALAMEALRSYAEEHQVSLTIQRSLLPTSHPVLPGWTFAVRYEPASDQAEVGGDFYEVIDRGDHVLVAIGDVQGHSLHAATVMAELRHALRAFAEEGHDIAAILRLLNGVIQRYHDDQTATMCLMRLDPRTGALRIANAGHLPPLHIAGDRAEYRGGGGLLLGFPADVVAMEETTVPPGGAVILITDGLIEDRGVPLVDNLERLRILALDVDDDLESYSDRIIAEFGPREDDVAMVIVRRDP</sequence>
<dbReference type="EMBL" id="QURH01000312">
    <property type="protein sequence ID" value="RFU40054.1"/>
    <property type="molecule type" value="Genomic_DNA"/>
</dbReference>
<dbReference type="Gene3D" id="3.40.50.2300">
    <property type="match status" value="1"/>
</dbReference>
<name>A0A372JJM6_9ACTN</name>
<comment type="caution">
    <text evidence="4">The sequence shown here is derived from an EMBL/GenBank/DDBJ whole genome shotgun (WGS) entry which is preliminary data.</text>
</comment>
<dbReference type="InterPro" id="IPR001932">
    <property type="entry name" value="PPM-type_phosphatase-like_dom"/>
</dbReference>
<dbReference type="Proteomes" id="UP000261811">
    <property type="component" value="Unassembled WGS sequence"/>
</dbReference>
<gene>
    <name evidence="4" type="ORF">DZF91_19275</name>
</gene>
<dbReference type="PANTHER" id="PTHR43156:SF2">
    <property type="entry name" value="STAGE II SPORULATION PROTEIN E"/>
    <property type="match status" value="1"/>
</dbReference>
<dbReference type="AlphaFoldDB" id="A0A372JJM6"/>
<dbReference type="GO" id="GO:0000160">
    <property type="term" value="P:phosphorelay signal transduction system"/>
    <property type="evidence" value="ECO:0007669"/>
    <property type="project" value="InterPro"/>
</dbReference>